<dbReference type="SMART" id="SM00530">
    <property type="entry name" value="HTH_XRE"/>
    <property type="match status" value="1"/>
</dbReference>
<evidence type="ECO:0000313" key="3">
    <source>
        <dbReference type="Proteomes" id="UP000598146"/>
    </source>
</evidence>
<dbReference type="InterPro" id="IPR010982">
    <property type="entry name" value="Lambda_DNA-bd_dom_sf"/>
</dbReference>
<dbReference type="PROSITE" id="PS50943">
    <property type="entry name" value="HTH_CROC1"/>
    <property type="match status" value="1"/>
</dbReference>
<dbReference type="Gene3D" id="1.10.260.40">
    <property type="entry name" value="lambda repressor-like DNA-binding domains"/>
    <property type="match status" value="1"/>
</dbReference>
<dbReference type="AlphaFoldDB" id="A0A931G2P3"/>
<dbReference type="EMBL" id="JADQTO010000019">
    <property type="protein sequence ID" value="MBG0566296.1"/>
    <property type="molecule type" value="Genomic_DNA"/>
</dbReference>
<keyword evidence="3" id="KW-1185">Reference proteome</keyword>
<dbReference type="Proteomes" id="UP000598146">
    <property type="component" value="Unassembled WGS sequence"/>
</dbReference>
<gene>
    <name evidence="2" type="ORF">I4J89_33095</name>
</gene>
<comment type="caution">
    <text evidence="2">The sequence shown here is derived from an EMBL/GenBank/DDBJ whole genome shotgun (WGS) entry which is preliminary data.</text>
</comment>
<evidence type="ECO:0000259" key="1">
    <source>
        <dbReference type="PROSITE" id="PS50943"/>
    </source>
</evidence>
<organism evidence="2 3">
    <name type="scientific">Actinoplanes aureus</name>
    <dbReference type="NCBI Taxonomy" id="2792083"/>
    <lineage>
        <taxon>Bacteria</taxon>
        <taxon>Bacillati</taxon>
        <taxon>Actinomycetota</taxon>
        <taxon>Actinomycetes</taxon>
        <taxon>Micromonosporales</taxon>
        <taxon>Micromonosporaceae</taxon>
        <taxon>Actinoplanes</taxon>
    </lineage>
</organism>
<dbReference type="RefSeq" id="WP_196418071.1">
    <property type="nucleotide sequence ID" value="NZ_JADQTO010000019.1"/>
</dbReference>
<feature type="domain" description="HTH cro/C1-type" evidence="1">
    <location>
        <begin position="18"/>
        <end position="72"/>
    </location>
</feature>
<sequence>MASRRPPSIRLRRLATELRRLRVAAALKQEDVAVRTGLDASSIYRIERAMNKPQRRTVTTLLDLYGVTDPDRRATLLEWLKDADQQAWMKQFTPELPDVYSAFVGFEHEAERLRAIAPTAVPALLQTEDYARALLSEGAKVFPHDVERSTAVRIHRQSILTRPSPVAFCAILDEAVIRRIVGGPRVMRAQLNRLVSAAGQRNVTLRIVPFSAGPHLGLGGTFVMLDFPDPHDRPLVYTESIMGISLLDAETDVARFAHIFATIEEHALSPGSSRTLIEDAARALA</sequence>
<protein>
    <submittedName>
        <fullName evidence="2">Helix-turn-helix domain-containing protein</fullName>
    </submittedName>
</protein>
<dbReference type="SUPFAM" id="SSF47413">
    <property type="entry name" value="lambda repressor-like DNA-binding domains"/>
    <property type="match status" value="1"/>
</dbReference>
<dbReference type="Pfam" id="PF19054">
    <property type="entry name" value="DUF5753"/>
    <property type="match status" value="1"/>
</dbReference>
<dbReference type="InterPro" id="IPR001387">
    <property type="entry name" value="Cro/C1-type_HTH"/>
</dbReference>
<evidence type="ECO:0000313" key="2">
    <source>
        <dbReference type="EMBL" id="MBG0566296.1"/>
    </source>
</evidence>
<proteinExistence type="predicted"/>
<dbReference type="CDD" id="cd00093">
    <property type="entry name" value="HTH_XRE"/>
    <property type="match status" value="1"/>
</dbReference>
<name>A0A931G2P3_9ACTN</name>
<dbReference type="Pfam" id="PF13560">
    <property type="entry name" value="HTH_31"/>
    <property type="match status" value="1"/>
</dbReference>
<reference evidence="2" key="1">
    <citation type="submission" date="2020-11" db="EMBL/GenBank/DDBJ databases">
        <title>Isolation and identification of active actinomycetes.</title>
        <authorList>
            <person name="Sun X."/>
        </authorList>
    </citation>
    <scope>NUCLEOTIDE SEQUENCE</scope>
    <source>
        <strain evidence="2">NEAU-A11</strain>
    </source>
</reference>
<accession>A0A931G2P3</accession>
<dbReference type="GO" id="GO:0003677">
    <property type="term" value="F:DNA binding"/>
    <property type="evidence" value="ECO:0007669"/>
    <property type="project" value="InterPro"/>
</dbReference>
<dbReference type="InterPro" id="IPR043917">
    <property type="entry name" value="DUF5753"/>
</dbReference>